<dbReference type="InterPro" id="IPR018979">
    <property type="entry name" value="FERM_N"/>
</dbReference>
<evidence type="ECO:0000256" key="7">
    <source>
        <dbReference type="ARBA" id="ARBA00023658"/>
    </source>
</evidence>
<feature type="compositionally biased region" description="Polar residues" evidence="12">
    <location>
        <begin position="42"/>
        <end position="51"/>
    </location>
</feature>
<evidence type="ECO:0000256" key="6">
    <source>
        <dbReference type="ARBA" id="ARBA00023212"/>
    </source>
</evidence>
<keyword evidence="15" id="KW-1185">Reference proteome</keyword>
<dbReference type="SMART" id="SM01196">
    <property type="entry name" value="FERM_C"/>
    <property type="match status" value="1"/>
</dbReference>
<dbReference type="InterPro" id="IPR008379">
    <property type="entry name" value="Band_4.1_C"/>
</dbReference>
<dbReference type="GO" id="GO:0030866">
    <property type="term" value="P:cortical actin cytoskeleton organization"/>
    <property type="evidence" value="ECO:0007669"/>
    <property type="project" value="InterPro"/>
</dbReference>
<dbReference type="GeneTree" id="ENSGT00940000158442"/>
<dbReference type="CDD" id="cd14473">
    <property type="entry name" value="FERM_B-lobe"/>
    <property type="match status" value="1"/>
</dbReference>
<dbReference type="GO" id="GO:0005856">
    <property type="term" value="C:cytoskeleton"/>
    <property type="evidence" value="ECO:0007669"/>
    <property type="project" value="UniProtKB-SubCell"/>
</dbReference>
<dbReference type="Pfam" id="PF08736">
    <property type="entry name" value="FA"/>
    <property type="match status" value="1"/>
</dbReference>
<dbReference type="CDD" id="cd17201">
    <property type="entry name" value="FERM_F1_EPB41L1"/>
    <property type="match status" value="1"/>
</dbReference>
<sequence>MTTETGPDSEVKKAQEEAPQQPEAAAAATTPVTPVGHGHLEANSNEKQPPQQDARPAEQSLDMEEKDYGEADGLSERTTPSKAQKSPQKIAKKYKSAVCRVTLLDASEYECEVEKHGRGQVLFDLVCEHLNLLEKDYFGLTFCDADSQKNWLDPSKEIKKQIRSSPWNFAFTVKFYPPDPAQLTEDITRYYLCLQLRADIITGRLPCSFVTHALLGSYAVQAELGDYDAEEHVGNYVSELRFAPNQTRELEERIMELHKTYRGMTPGEAEIHFLENAKKLSMYGVDLHHAKDSEGIDIMLGVCANGLLIYRDRLRINRFAWPKILKISYKRSNFYIKIRPGEYEQFESTIGFKLPNHRSAKRLWKVCIEHHTFFRLVSPEPPPKGFLVMGSKFRYSGRTQAQTRQASALIDRPAPFFERSSSKRYTMSRSLDGAEFSRPASVSENHDAGPDGDKREEDGESGGRRSEAEEGEIKTPTKIKELKPEQETTPRHKQEFLDKPEDVLLKHQASINELKRTLKEPNSKLIHRDRDWERERRLPSSPASPSPKGTPEKVNESQRTLDTSQQDLAPEPGTAIGLEVFTQKSLAASPENKAGDAVRQETQVTSLAANPPGKGGHLRFASPPGPQRAGLREGSEEKVKPPRPRAPESDTGDEEQDQERDAVFLKDNHLAIERKCSSITVSSTSSLEAEVDFTVIGDYHGSAFEDFSRSLPELDRDKSDSETEGLVFSRDLNKRGPSQDDESGGLEDSPDHGACSTPDMAQFEPVKTETMTVSSLAIRKKIEPEAVLQTRVATVDTTQVDGTAPGGKEFLTTPPSITTETISTTMENSLKSGKGAAAMIPGPQTVATEIRSLSPIIGKDVLTSTYGATAETLSTSTTTHVTKTVKGGFSETRIEKRIIITGDEDVDQDQALALAIKEAKLQHPDMLVTKAVVYRETDPSPEERDKKPQES</sequence>
<dbReference type="GO" id="GO:0005198">
    <property type="term" value="F:structural molecule activity"/>
    <property type="evidence" value="ECO:0007669"/>
    <property type="project" value="InterPro"/>
</dbReference>
<evidence type="ECO:0000313" key="16">
    <source>
        <dbReference type="Proteomes" id="UP000429181"/>
    </source>
</evidence>
<dbReference type="SUPFAM" id="SSF50729">
    <property type="entry name" value="PH domain-like"/>
    <property type="match status" value="1"/>
</dbReference>
<dbReference type="PRINTS" id="PR00661">
    <property type="entry name" value="ERMFAMILY"/>
</dbReference>
<dbReference type="GO" id="GO:0005886">
    <property type="term" value="C:plasma membrane"/>
    <property type="evidence" value="ECO:0007669"/>
    <property type="project" value="TreeGrafter"/>
</dbReference>
<dbReference type="SUPFAM" id="SSF47031">
    <property type="entry name" value="Second domain of FERM"/>
    <property type="match status" value="1"/>
</dbReference>
<dbReference type="InterPro" id="IPR007477">
    <property type="entry name" value="SAB_dom"/>
</dbReference>
<dbReference type="SUPFAM" id="SSF54236">
    <property type="entry name" value="Ubiquitin-like"/>
    <property type="match status" value="1"/>
</dbReference>
<dbReference type="GO" id="GO:0031032">
    <property type="term" value="P:actomyosin structure organization"/>
    <property type="evidence" value="ECO:0007669"/>
    <property type="project" value="TreeGrafter"/>
</dbReference>
<dbReference type="GO" id="GO:0003779">
    <property type="term" value="F:actin binding"/>
    <property type="evidence" value="ECO:0007669"/>
    <property type="project" value="UniProtKB-KW"/>
</dbReference>
<dbReference type="InterPro" id="IPR014352">
    <property type="entry name" value="FERM/acyl-CoA-bd_prot_sf"/>
</dbReference>
<feature type="compositionally biased region" description="Basic and acidic residues" evidence="12">
    <location>
        <begin position="630"/>
        <end position="648"/>
    </location>
</feature>
<comment type="function">
    <text evidence="10">Protein 4.1 is a major structural element of the erythrocyte membrane skeleton. It plays a key role in regulating membrane physical properties of mechanical stability and deformability by stabilizing spectrin-actin interaction. Recruits DLG1 to membranes. Required for dynein-dynactin complex and NUMA1 recruitment at the mitotic cell cortex during anaphase.</text>
</comment>
<dbReference type="Pfam" id="PF09379">
    <property type="entry name" value="FERM_N"/>
    <property type="match status" value="1"/>
</dbReference>
<dbReference type="PROSITE" id="PS00660">
    <property type="entry name" value="FERM_1"/>
    <property type="match status" value="1"/>
</dbReference>
<evidence type="ECO:0000256" key="2">
    <source>
        <dbReference type="ARBA" id="ARBA00004544"/>
    </source>
</evidence>
<protein>
    <recommendedName>
        <fullName evidence="7">Protein 4.1</fullName>
    </recommendedName>
    <alternativeName>
        <fullName evidence="11">4.1R</fullName>
    </alternativeName>
    <alternativeName>
        <fullName evidence="8">Band 4.1</fullName>
    </alternativeName>
    <alternativeName>
        <fullName evidence="9">Erythrocyte membrane protein band 4.1</fullName>
    </alternativeName>
</protein>
<dbReference type="InterPro" id="IPR014847">
    <property type="entry name" value="FA"/>
</dbReference>
<dbReference type="InterPro" id="IPR018980">
    <property type="entry name" value="FERM_PH-like_C"/>
</dbReference>
<dbReference type="InterPro" id="IPR000299">
    <property type="entry name" value="FERM_domain"/>
</dbReference>
<evidence type="ECO:0000256" key="9">
    <source>
        <dbReference type="ARBA" id="ARBA00032586"/>
    </source>
</evidence>
<dbReference type="InterPro" id="IPR035963">
    <property type="entry name" value="FERM_2"/>
</dbReference>
<keyword evidence="3" id="KW-0963">Cytoplasm</keyword>
<reference evidence="14" key="2">
    <citation type="submission" date="2025-05" db="UniProtKB">
        <authorList>
            <consortium name="Ensembl"/>
        </authorList>
    </citation>
    <scope>IDENTIFICATION</scope>
</reference>
<dbReference type="PANTHER" id="PTHR23280">
    <property type="entry name" value="4.1 G PROTEIN"/>
    <property type="match status" value="1"/>
</dbReference>
<dbReference type="InterPro" id="IPR000798">
    <property type="entry name" value="Ez/rad/moesin-like"/>
</dbReference>
<dbReference type="Proteomes" id="UP000429181">
    <property type="component" value="Chromosome 13"/>
</dbReference>
<dbReference type="InterPro" id="IPR019749">
    <property type="entry name" value="Band_41_domain"/>
</dbReference>
<proteinExistence type="predicted"/>
<name>A0A4W2HKR5_BOBOX</name>
<dbReference type="Gene3D" id="2.30.29.30">
    <property type="entry name" value="Pleckstrin-homology domain (PH domain)/Phosphotyrosine-binding domain (PTB)"/>
    <property type="match status" value="1"/>
</dbReference>
<dbReference type="Ensembl" id="ENSBIXT00000030264.1">
    <property type="protein sequence ID" value="ENSBIXP00000017640.1"/>
    <property type="gene ID" value="ENSBIXG00000004141.1"/>
</dbReference>
<dbReference type="InterPro" id="IPR019748">
    <property type="entry name" value="FERM_central"/>
</dbReference>
<dbReference type="AlphaFoldDB" id="A0A4W2HKR5"/>
<dbReference type="Ensembl" id="ENSBIXT00005008020.1">
    <property type="protein sequence ID" value="ENSBIXP00005030398.1"/>
    <property type="gene ID" value="ENSBIXG00005010927.1"/>
</dbReference>
<feature type="compositionally biased region" description="Low complexity" evidence="12">
    <location>
        <begin position="17"/>
        <end position="35"/>
    </location>
</feature>
<dbReference type="PRINTS" id="PR00935">
    <property type="entry name" value="BAND41"/>
</dbReference>
<dbReference type="SMART" id="SM01195">
    <property type="entry name" value="FA"/>
    <property type="match status" value="1"/>
</dbReference>
<dbReference type="FunFam" id="2.30.29.30:FF:000001">
    <property type="entry name" value="Erythrocyte membrane protein band 4.1"/>
    <property type="match status" value="1"/>
</dbReference>
<comment type="subcellular location">
    <subcellularLocation>
        <location evidence="2">Cytoplasm</location>
        <location evidence="2">Cell cortex</location>
    </subcellularLocation>
    <subcellularLocation>
        <location evidence="1">Cytoplasm</location>
        <location evidence="1">Cytoskeleton</location>
    </subcellularLocation>
</comment>
<accession>A0A4W2HKR5</accession>
<dbReference type="Pfam" id="PF05902">
    <property type="entry name" value="4_1_CTD"/>
    <property type="match status" value="1"/>
</dbReference>
<feature type="domain" description="FERM" evidence="13">
    <location>
        <begin position="97"/>
        <end position="378"/>
    </location>
</feature>
<gene>
    <name evidence="14" type="primary">EPB41L1</name>
</gene>
<dbReference type="Pfam" id="PF09380">
    <property type="entry name" value="FERM_C"/>
    <property type="match status" value="1"/>
</dbReference>
<evidence type="ECO:0000256" key="4">
    <source>
        <dbReference type="ARBA" id="ARBA00022553"/>
    </source>
</evidence>
<dbReference type="SMART" id="SM00295">
    <property type="entry name" value="B41"/>
    <property type="match status" value="1"/>
</dbReference>
<dbReference type="Proteomes" id="UP000314981">
    <property type="component" value="Chromosome 13"/>
</dbReference>
<dbReference type="InterPro" id="IPR029071">
    <property type="entry name" value="Ubiquitin-like_domsf"/>
</dbReference>
<evidence type="ECO:0000256" key="5">
    <source>
        <dbReference type="ARBA" id="ARBA00023203"/>
    </source>
</evidence>
<dbReference type="PROSITE" id="PS50057">
    <property type="entry name" value="FERM_3"/>
    <property type="match status" value="1"/>
</dbReference>
<keyword evidence="5" id="KW-0009">Actin-binding</keyword>
<evidence type="ECO:0000256" key="11">
    <source>
        <dbReference type="ARBA" id="ARBA00078357"/>
    </source>
</evidence>
<dbReference type="FunFam" id="3.10.20.90:FF:000002">
    <property type="entry name" value="Erythrocyte protein band 4.1-like 3"/>
    <property type="match status" value="1"/>
</dbReference>
<dbReference type="Gene3D" id="3.10.20.90">
    <property type="entry name" value="Phosphatidylinositol 3-kinase Catalytic Subunit, Chain A, domain 1"/>
    <property type="match status" value="1"/>
</dbReference>
<feature type="region of interest" description="Disordered" evidence="12">
    <location>
        <begin position="1"/>
        <end position="88"/>
    </location>
</feature>
<dbReference type="PANTHER" id="PTHR23280:SF24">
    <property type="entry name" value="BAND 4.1-LIKE PROTEIN 1"/>
    <property type="match status" value="1"/>
</dbReference>
<evidence type="ECO:0000256" key="10">
    <source>
        <dbReference type="ARBA" id="ARBA00054563"/>
    </source>
</evidence>
<feature type="compositionally biased region" description="Basic and acidic residues" evidence="12">
    <location>
        <begin position="706"/>
        <end position="721"/>
    </location>
</feature>
<dbReference type="Pfam" id="PF00373">
    <property type="entry name" value="FERM_M"/>
    <property type="match status" value="1"/>
</dbReference>
<evidence type="ECO:0000256" key="1">
    <source>
        <dbReference type="ARBA" id="ARBA00004245"/>
    </source>
</evidence>
<feature type="compositionally biased region" description="Basic and acidic residues" evidence="12">
    <location>
        <begin position="513"/>
        <end position="538"/>
    </location>
</feature>
<dbReference type="PROSITE" id="PS00661">
    <property type="entry name" value="FERM_2"/>
    <property type="match status" value="1"/>
</dbReference>
<keyword evidence="6" id="KW-0206">Cytoskeleton</keyword>
<reference evidence="15 16" key="1">
    <citation type="submission" date="2018-11" db="EMBL/GenBank/DDBJ databases">
        <title>Haplotype-resolved cattle genomes.</title>
        <authorList>
            <person name="Low W.Y."/>
            <person name="Tearle R."/>
            <person name="Bickhart D.M."/>
            <person name="Rosen B.D."/>
            <person name="Koren S."/>
            <person name="Rhie A."/>
            <person name="Hiendleder S."/>
            <person name="Phillippy A.M."/>
            <person name="Smith T.P.L."/>
            <person name="Williams J.L."/>
        </authorList>
    </citation>
    <scope>NUCLEOTIDE SEQUENCE [LARGE SCALE GENOMIC DNA]</scope>
</reference>
<evidence type="ECO:0000256" key="3">
    <source>
        <dbReference type="ARBA" id="ARBA00022490"/>
    </source>
</evidence>
<evidence type="ECO:0000256" key="8">
    <source>
        <dbReference type="ARBA" id="ARBA00030419"/>
    </source>
</evidence>
<dbReference type="InterPro" id="IPR019747">
    <property type="entry name" value="FERM_CS"/>
</dbReference>
<feature type="compositionally biased region" description="Polar residues" evidence="12">
    <location>
        <begin position="557"/>
        <end position="567"/>
    </location>
</feature>
<evidence type="ECO:0000313" key="14">
    <source>
        <dbReference type="Ensembl" id="ENSBIXP00005030398.1"/>
    </source>
</evidence>
<evidence type="ECO:0000256" key="12">
    <source>
        <dbReference type="SAM" id="MobiDB-lite"/>
    </source>
</evidence>
<evidence type="ECO:0000259" key="13">
    <source>
        <dbReference type="PROSITE" id="PS50057"/>
    </source>
</evidence>
<dbReference type="InterPro" id="IPR011993">
    <property type="entry name" value="PH-like_dom_sf"/>
</dbReference>
<dbReference type="FunFam" id="1.20.80.10:FF:000001">
    <property type="entry name" value="Erythrocyte membrane protein band 4.1"/>
    <property type="match status" value="1"/>
</dbReference>
<feature type="compositionally biased region" description="Basic and acidic residues" evidence="12">
    <location>
        <begin position="444"/>
        <end position="505"/>
    </location>
</feature>
<dbReference type="CDD" id="cd13184">
    <property type="entry name" value="FERM_C_4_1_family"/>
    <property type="match status" value="1"/>
</dbReference>
<dbReference type="Gene3D" id="1.20.80.10">
    <property type="match status" value="1"/>
</dbReference>
<feature type="compositionally biased region" description="Polar residues" evidence="12">
    <location>
        <begin position="76"/>
        <end position="87"/>
    </location>
</feature>
<organism evidence="14 16">
    <name type="scientific">Bos indicus x Bos taurus</name>
    <name type="common">Hybrid cattle</name>
    <dbReference type="NCBI Taxonomy" id="30522"/>
    <lineage>
        <taxon>Eukaryota</taxon>
        <taxon>Metazoa</taxon>
        <taxon>Chordata</taxon>
        <taxon>Craniata</taxon>
        <taxon>Vertebrata</taxon>
        <taxon>Euteleostomi</taxon>
        <taxon>Mammalia</taxon>
        <taxon>Eutheria</taxon>
        <taxon>Laurasiatheria</taxon>
        <taxon>Artiodactyla</taxon>
        <taxon>Ruminantia</taxon>
        <taxon>Pecora</taxon>
        <taxon>Bovidae</taxon>
        <taxon>Bovinae</taxon>
        <taxon>Bos</taxon>
    </lineage>
</organism>
<evidence type="ECO:0000313" key="15">
    <source>
        <dbReference type="Proteomes" id="UP000314981"/>
    </source>
</evidence>
<keyword evidence="4" id="KW-0597">Phosphoprotein</keyword>
<feature type="region of interest" description="Disordered" evidence="12">
    <location>
        <begin position="704"/>
        <end position="765"/>
    </location>
</feature>
<feature type="region of interest" description="Disordered" evidence="12">
    <location>
        <begin position="428"/>
        <end position="666"/>
    </location>
</feature>
<dbReference type="PIRSF" id="PIRSF002304">
    <property type="entry name" value="Membrane_skeletal_4_1"/>
    <property type="match status" value="1"/>
</dbReference>
<dbReference type="Pfam" id="PF04382">
    <property type="entry name" value="SAB"/>
    <property type="match status" value="1"/>
</dbReference>
<dbReference type="GO" id="GO:0005938">
    <property type="term" value="C:cell cortex"/>
    <property type="evidence" value="ECO:0007669"/>
    <property type="project" value="UniProtKB-SubCell"/>
</dbReference>